<dbReference type="Pfam" id="PF04186">
    <property type="entry name" value="FxsA"/>
    <property type="match status" value="1"/>
</dbReference>
<dbReference type="PANTHER" id="PTHR35335:SF1">
    <property type="entry name" value="UPF0716 PROTEIN FXSA"/>
    <property type="match status" value="1"/>
</dbReference>
<evidence type="ECO:0000313" key="2">
    <source>
        <dbReference type="EMBL" id="NBI28282.1"/>
    </source>
</evidence>
<keyword evidence="1" id="KW-0812">Transmembrane</keyword>
<name>A0A6N9PZN5_9BACL</name>
<evidence type="ECO:0000256" key="1">
    <source>
        <dbReference type="SAM" id="Phobius"/>
    </source>
</evidence>
<accession>A0A6N9PZN5</accession>
<reference evidence="2 3" key="1">
    <citation type="submission" date="2019-01" db="EMBL/GenBank/DDBJ databases">
        <title>Chengkuizengella sp. nov., isolated from deep-sea sediment of East Pacific Ocean.</title>
        <authorList>
            <person name="Yang J."/>
            <person name="Lai Q."/>
            <person name="Shao Z."/>
        </authorList>
    </citation>
    <scope>NUCLEOTIDE SEQUENCE [LARGE SCALE GENOMIC DNA]</scope>
    <source>
        <strain evidence="2 3">YPA3-1-1</strain>
    </source>
</reference>
<keyword evidence="1" id="KW-0472">Membrane</keyword>
<dbReference type="Proteomes" id="UP000448943">
    <property type="component" value="Unassembled WGS sequence"/>
</dbReference>
<sequence>MFRLLVVIMIVVPAIEIWGLITVGGLIGGFETFILILLTGFIGAFLARSEGSKVMNQARIEMSSGRVPAGSILDGICIFSGGLLLLTPGFLTDTIGFLLVLPMTRGFFKAWILYFIKKLMSKGTIIRF</sequence>
<dbReference type="PANTHER" id="PTHR35335">
    <property type="entry name" value="UPF0716 PROTEIN FXSA"/>
    <property type="match status" value="1"/>
</dbReference>
<feature type="transmembrane region" description="Helical" evidence="1">
    <location>
        <begin position="97"/>
        <end position="116"/>
    </location>
</feature>
<dbReference type="InterPro" id="IPR007313">
    <property type="entry name" value="FxsA"/>
</dbReference>
<dbReference type="GO" id="GO:0016020">
    <property type="term" value="C:membrane"/>
    <property type="evidence" value="ECO:0007669"/>
    <property type="project" value="InterPro"/>
</dbReference>
<feature type="transmembrane region" description="Helical" evidence="1">
    <location>
        <begin position="29"/>
        <end position="47"/>
    </location>
</feature>
<dbReference type="NCBIfam" id="NF008528">
    <property type="entry name" value="PRK11463.1-2"/>
    <property type="match status" value="1"/>
</dbReference>
<dbReference type="RefSeq" id="WP_160645063.1">
    <property type="nucleotide sequence ID" value="NZ_SIJB01000012.1"/>
</dbReference>
<protein>
    <submittedName>
        <fullName evidence="2">Membrane protein FxsA</fullName>
    </submittedName>
</protein>
<organism evidence="2 3">
    <name type="scientific">Chengkuizengella marina</name>
    <dbReference type="NCBI Taxonomy" id="2507566"/>
    <lineage>
        <taxon>Bacteria</taxon>
        <taxon>Bacillati</taxon>
        <taxon>Bacillota</taxon>
        <taxon>Bacilli</taxon>
        <taxon>Bacillales</taxon>
        <taxon>Paenibacillaceae</taxon>
        <taxon>Chengkuizengella</taxon>
    </lineage>
</organism>
<dbReference type="AlphaFoldDB" id="A0A6N9PZN5"/>
<feature type="transmembrane region" description="Helical" evidence="1">
    <location>
        <begin position="67"/>
        <end position="91"/>
    </location>
</feature>
<dbReference type="EMBL" id="SIJB01000012">
    <property type="protein sequence ID" value="NBI28282.1"/>
    <property type="molecule type" value="Genomic_DNA"/>
</dbReference>
<keyword evidence="1" id="KW-1133">Transmembrane helix</keyword>
<comment type="caution">
    <text evidence="2">The sequence shown here is derived from an EMBL/GenBank/DDBJ whole genome shotgun (WGS) entry which is preliminary data.</text>
</comment>
<gene>
    <name evidence="2" type="primary">fxsA</name>
    <name evidence="2" type="ORF">ERL59_04845</name>
</gene>
<evidence type="ECO:0000313" key="3">
    <source>
        <dbReference type="Proteomes" id="UP000448943"/>
    </source>
</evidence>
<keyword evidence="3" id="KW-1185">Reference proteome</keyword>
<dbReference type="OrthoDB" id="9792788at2"/>
<proteinExistence type="predicted"/>